<feature type="domain" description="AB hydrolase-1" evidence="1">
    <location>
        <begin position="15"/>
        <end position="268"/>
    </location>
</feature>
<organism evidence="2 3">
    <name type="scientific">Verticiella sediminum</name>
    <dbReference type="NCBI Taxonomy" id="1247510"/>
    <lineage>
        <taxon>Bacteria</taxon>
        <taxon>Pseudomonadati</taxon>
        <taxon>Pseudomonadota</taxon>
        <taxon>Betaproteobacteria</taxon>
        <taxon>Burkholderiales</taxon>
        <taxon>Alcaligenaceae</taxon>
        <taxon>Verticiella</taxon>
    </lineage>
</organism>
<dbReference type="Gene3D" id="3.40.50.1820">
    <property type="entry name" value="alpha/beta hydrolase"/>
    <property type="match status" value="1"/>
</dbReference>
<dbReference type="InterPro" id="IPR029058">
    <property type="entry name" value="AB_hydrolase_fold"/>
</dbReference>
<evidence type="ECO:0000313" key="3">
    <source>
        <dbReference type="Proteomes" id="UP000318405"/>
    </source>
</evidence>
<dbReference type="GO" id="GO:0016787">
    <property type="term" value="F:hydrolase activity"/>
    <property type="evidence" value="ECO:0007669"/>
    <property type="project" value="UniProtKB-KW"/>
</dbReference>
<dbReference type="EMBL" id="VLTJ01000005">
    <property type="protein sequence ID" value="TSH98404.1"/>
    <property type="molecule type" value="Genomic_DNA"/>
</dbReference>
<dbReference type="OrthoDB" id="8543939at2"/>
<name>A0A556AZQ4_9BURK</name>
<proteinExistence type="predicted"/>
<dbReference type="AlphaFoldDB" id="A0A556AZQ4"/>
<dbReference type="InterPro" id="IPR000073">
    <property type="entry name" value="AB_hydrolase_1"/>
</dbReference>
<sequence length="282" mass="30752">MAYWEWGDPQNDRVLLCVHGLTRTGRDFDRLARRLAGRYRVVCPDVVGRGRSDWLGEPAYYTVPQYVADMVTLIGRLDARVLHWFGTSMGGLIGMGLGGLPGASVAADGDAGKLSPPISRMILNDVGPQIAPEAAARIGSYVGLTSSFASFDEGVAYIRQVAETFGEHSDDEWRELARHVIVQRDGQWVRHYDPGLAMALLNTTPQAMAAGTALTWQFYAALQCPVLVVRGAESDLLTPDTLERMRAGNPRTQTVEIAGVGHAPTFMSDDQIDIAERFLSAC</sequence>
<dbReference type="Pfam" id="PF12697">
    <property type="entry name" value="Abhydrolase_6"/>
    <property type="match status" value="1"/>
</dbReference>
<gene>
    <name evidence="2" type="ORF">FOZ76_03090</name>
</gene>
<dbReference type="PANTHER" id="PTHR43194">
    <property type="entry name" value="HYDROLASE ALPHA/BETA FOLD FAMILY"/>
    <property type="match status" value="1"/>
</dbReference>
<dbReference type="SUPFAM" id="SSF53474">
    <property type="entry name" value="alpha/beta-Hydrolases"/>
    <property type="match status" value="1"/>
</dbReference>
<evidence type="ECO:0000313" key="2">
    <source>
        <dbReference type="EMBL" id="TSH98404.1"/>
    </source>
</evidence>
<dbReference type="InterPro" id="IPR050228">
    <property type="entry name" value="Carboxylesterase_BioH"/>
</dbReference>
<keyword evidence="3" id="KW-1185">Reference proteome</keyword>
<evidence type="ECO:0000259" key="1">
    <source>
        <dbReference type="Pfam" id="PF12697"/>
    </source>
</evidence>
<accession>A0A556AZQ4</accession>
<protein>
    <submittedName>
        <fullName evidence="2">Alpha/beta hydrolase</fullName>
    </submittedName>
</protein>
<keyword evidence="2" id="KW-0378">Hydrolase</keyword>
<dbReference type="PANTHER" id="PTHR43194:SF2">
    <property type="entry name" value="PEROXISOMAL MEMBRANE PROTEIN LPX1"/>
    <property type="match status" value="1"/>
</dbReference>
<reference evidence="2 3" key="1">
    <citation type="submission" date="2019-07" db="EMBL/GenBank/DDBJ databases">
        <title>Qingshengfaniella alkalisoli gen. nov., sp. nov., isolated from saline soil.</title>
        <authorList>
            <person name="Xu L."/>
            <person name="Huang X.-X."/>
            <person name="Sun J.-Q."/>
        </authorList>
    </citation>
    <scope>NUCLEOTIDE SEQUENCE [LARGE SCALE GENOMIC DNA]</scope>
    <source>
        <strain evidence="2 3">DSM 27279</strain>
    </source>
</reference>
<dbReference type="Proteomes" id="UP000318405">
    <property type="component" value="Unassembled WGS sequence"/>
</dbReference>
<comment type="caution">
    <text evidence="2">The sequence shown here is derived from an EMBL/GenBank/DDBJ whole genome shotgun (WGS) entry which is preliminary data.</text>
</comment>